<dbReference type="InterPro" id="IPR052462">
    <property type="entry name" value="SLIRP/GR-RBP-like"/>
</dbReference>
<evidence type="ECO:0000256" key="2">
    <source>
        <dbReference type="PROSITE-ProRule" id="PRU00176"/>
    </source>
</evidence>
<evidence type="ECO:0000256" key="1">
    <source>
        <dbReference type="ARBA" id="ARBA00022884"/>
    </source>
</evidence>
<dbReference type="Gene3D" id="3.30.70.330">
    <property type="match status" value="4"/>
</dbReference>
<dbReference type="EMBL" id="LSYV01000087">
    <property type="protein sequence ID" value="KXZ43600.1"/>
    <property type="molecule type" value="Genomic_DNA"/>
</dbReference>
<dbReference type="InterPro" id="IPR012677">
    <property type="entry name" value="Nucleotide-bd_a/b_plait_sf"/>
</dbReference>
<dbReference type="SUPFAM" id="SSF54928">
    <property type="entry name" value="RNA-binding domain, RBD"/>
    <property type="match status" value="3"/>
</dbReference>
<protein>
    <recommendedName>
        <fullName evidence="3">RRM domain-containing protein</fullName>
    </recommendedName>
</protein>
<dbReference type="OrthoDB" id="410044at2759"/>
<dbReference type="Proteomes" id="UP000075714">
    <property type="component" value="Unassembled WGS sequence"/>
</dbReference>
<evidence type="ECO:0000313" key="4">
    <source>
        <dbReference type="EMBL" id="KXZ43600.1"/>
    </source>
</evidence>
<feature type="domain" description="RRM" evidence="3">
    <location>
        <begin position="1"/>
        <end position="51"/>
    </location>
</feature>
<feature type="domain" description="RRM" evidence="3">
    <location>
        <begin position="45"/>
        <end position="126"/>
    </location>
</feature>
<name>A0A150G2R1_GONPE</name>
<accession>A0A150G2R1</accession>
<dbReference type="PANTHER" id="PTHR48027">
    <property type="entry name" value="HETEROGENEOUS NUCLEAR RIBONUCLEOPROTEIN 87F-RELATED"/>
    <property type="match status" value="1"/>
</dbReference>
<evidence type="ECO:0000259" key="3">
    <source>
        <dbReference type="PROSITE" id="PS50102"/>
    </source>
</evidence>
<dbReference type="SMART" id="SM00360">
    <property type="entry name" value="RRM"/>
    <property type="match status" value="3"/>
</dbReference>
<keyword evidence="1 2" id="KW-0694">RNA-binding</keyword>
<feature type="domain" description="RRM" evidence="3">
    <location>
        <begin position="387"/>
        <end position="472"/>
    </location>
</feature>
<gene>
    <name evidence="4" type="ORF">GPECTOR_86g394</name>
</gene>
<reference evidence="5" key="1">
    <citation type="journal article" date="2016" name="Nat. Commun.">
        <title>The Gonium pectorale genome demonstrates co-option of cell cycle regulation during the evolution of multicellularity.</title>
        <authorList>
            <person name="Hanschen E.R."/>
            <person name="Marriage T.N."/>
            <person name="Ferris P.J."/>
            <person name="Hamaji T."/>
            <person name="Toyoda A."/>
            <person name="Fujiyama A."/>
            <person name="Neme R."/>
            <person name="Noguchi H."/>
            <person name="Minakuchi Y."/>
            <person name="Suzuki M."/>
            <person name="Kawai-Toyooka H."/>
            <person name="Smith D.R."/>
            <person name="Sparks H."/>
            <person name="Anderson J."/>
            <person name="Bakaric R."/>
            <person name="Luria V."/>
            <person name="Karger A."/>
            <person name="Kirschner M.W."/>
            <person name="Durand P.M."/>
            <person name="Michod R.E."/>
            <person name="Nozaki H."/>
            <person name="Olson B.J."/>
        </authorList>
    </citation>
    <scope>NUCLEOTIDE SEQUENCE [LARGE SCALE GENOMIC DNA]</scope>
    <source>
        <strain evidence="5">NIES-2863</strain>
    </source>
</reference>
<dbReference type="GO" id="GO:0003723">
    <property type="term" value="F:RNA binding"/>
    <property type="evidence" value="ECO:0007669"/>
    <property type="project" value="UniProtKB-UniRule"/>
</dbReference>
<dbReference type="AlphaFoldDB" id="A0A150G2R1"/>
<evidence type="ECO:0000313" key="5">
    <source>
        <dbReference type="Proteomes" id="UP000075714"/>
    </source>
</evidence>
<dbReference type="InterPro" id="IPR000504">
    <property type="entry name" value="RRM_dom"/>
</dbReference>
<proteinExistence type="predicted"/>
<dbReference type="InterPro" id="IPR035979">
    <property type="entry name" value="RBD_domain_sf"/>
</dbReference>
<sequence>MGSRCGVVRDLAILRDRSSGKSRGCAFVSYLALSEAEEAIKRFDRQLLLPGAQSPLEEDDILQIFEAHGEVESLSVFKCRRTGRSKGCGFVSMQSREAAISAMENLDERHTFDASGTALSVRWADPELQQRKKKAMDEANSDNRMLFFAKVLRSTTEDDVRRLFTRFGKVHDVNLFRAFQGAPTTKAVAAIAALDGKFVWEGMDCPMVVKWMDTALQRRRREQHLASIRAPQQLPSASIGGLLGGGGAAAAGAGGRGAADPLQQYGERLEQYGAPMGGPSVVPLGGSGAATAGMSVPGPPGLTIVQHPPPGAAGLGGGSSGLGGGSGFAMGMGMGAPGGAAGSAMYAPAAMPGGGGALSMSGMGLGGLDPLAEPMELPPPGCNPDAIKLFVGNIPKSCTEDQLLPLFQSIGKVVELVIVYDKVTHESKGSAFVWYASRADAERAILQFNLRHCFPDPSGAQDRPLVVRRAKARARGLGSHPAYATVIGQAGMGGLAGPYYQRTGGAGMGGLAAMPGGAGGLSIAALASGMDGLQLVDHSGGAAGMGGMAGVGMQGAQLGGGYMQPVAMLGGGGAAVAGGRQGLSGGTVITLAGQPGGQQAGLYETYGTGDQLLTAAGYGGAGPSGSGGSTGYTVMLPAAGGQWDGSMGGAGSGGGNVVISIALNGNQLSAVNQHLFSVQTVSGAGLQLSPGAPGLFNLLVSGSKAQVESAKNLIATVLGGGM</sequence>
<comment type="caution">
    <text evidence="4">The sequence shown here is derived from an EMBL/GenBank/DDBJ whole genome shotgun (WGS) entry which is preliminary data.</text>
</comment>
<feature type="domain" description="RRM" evidence="3">
    <location>
        <begin position="144"/>
        <end position="214"/>
    </location>
</feature>
<dbReference type="Pfam" id="PF00076">
    <property type="entry name" value="RRM_1"/>
    <property type="match status" value="3"/>
</dbReference>
<dbReference type="PROSITE" id="PS50102">
    <property type="entry name" value="RRM"/>
    <property type="match status" value="4"/>
</dbReference>
<keyword evidence="5" id="KW-1185">Reference proteome</keyword>
<organism evidence="4 5">
    <name type="scientific">Gonium pectorale</name>
    <name type="common">Green alga</name>
    <dbReference type="NCBI Taxonomy" id="33097"/>
    <lineage>
        <taxon>Eukaryota</taxon>
        <taxon>Viridiplantae</taxon>
        <taxon>Chlorophyta</taxon>
        <taxon>core chlorophytes</taxon>
        <taxon>Chlorophyceae</taxon>
        <taxon>CS clade</taxon>
        <taxon>Chlamydomonadales</taxon>
        <taxon>Volvocaceae</taxon>
        <taxon>Gonium</taxon>
    </lineage>
</organism>